<dbReference type="GeneID" id="29985358"/>
<evidence type="ECO:0000256" key="2">
    <source>
        <dbReference type="SAM" id="MobiDB-lite"/>
    </source>
</evidence>
<dbReference type="RefSeq" id="XP_018661446.1">
    <property type="nucleotide sequence ID" value="XM_018805275.1"/>
</dbReference>
<evidence type="ECO:0000313" key="4">
    <source>
        <dbReference type="EMBL" id="PON23336.1"/>
    </source>
</evidence>
<feature type="domain" description="Nephrocystin 3-like N-terminal" evidence="3">
    <location>
        <begin position="406"/>
        <end position="552"/>
    </location>
</feature>
<evidence type="ECO:0000313" key="5">
    <source>
        <dbReference type="Proteomes" id="UP000054821"/>
    </source>
</evidence>
<dbReference type="Pfam" id="PF24883">
    <property type="entry name" value="NPHP3_N"/>
    <property type="match status" value="1"/>
</dbReference>
<dbReference type="STRING" id="398673.A0A2P4ZGA8"/>
<feature type="compositionally biased region" description="Polar residues" evidence="2">
    <location>
        <begin position="16"/>
        <end position="41"/>
    </location>
</feature>
<sequence>MFKSFANKGKKKNRNTDPTTNDSASINSAASGSTPSQTVITPTVLRRSATMEPNKSRGLVVSYTPPDPLVSTTPGPSDNTAIISQVSSPQHSNNHNEVIEKAVNRVITSTTTISELTEVVENKPFKMQTMFTKNKFRPKFSPKPQVTHITLEYYLEYISNERLRRMPGRGSAWDRVLHAAQFFGLHISDFGDKINTFINGELLNALSQEARADDLSGKGNGQEVLSNGQNDHASINGALDLITTALTNAHSLLEIGYTQAETLLPTFSALYEISVVYTDIIRVYDLEQPSHEILNAAIQTFHSVIVFLNGMRTLYQQKISNVKPGTSERLEFGPDFGAKIEQIWRFKETLSNEIWKQKLKAAGLSKDISLLRSKLQLNQSQYVPKGLFENIGHYANTSTEVGYWLKNILSDDNGGQIVCITGDESCGKTFLAGWIEERLARPIHVKSNHVLRYDFPYDLPSQPTPHIFLKSILYKVLAENVGNIEVYKSIAQAFEQQSDEADSEPTDLVLWEALHASLKAVHIQHASIVMILDGCEGIAGGDAEFYKKLRACIHGLSNVRAVTFSRSIPDDVREYEHAIPSMKVEKDIEIYFSEILSRSYAFNNLGSAERKELFRTIMAKANNNWLWSFHASQFLSGEQSKDSLLKSVHDMESDILFKVIKAFKFDQRHSLRNHSLKTLLSAMLVVTRPLTINEAAQILSVDLHMHMNSVSPTPFDVAALISEYSSGLVIIRDGHVHFRTKAVRTFMNSQLGNISLPTEAEAHRQFTLIMLLYAKISWKGDTKLTIDELHNGLALSAISADPLLQYVVQNWIIHFQKSNLSETEVKHVFSSSITLLLLERTYWSRVFAKEQLVLNHKLALQIRQACFGEHAAVVHTLISLGYTYLNVFGSDSDAAWYFYKAAKLGEKILTAKSAIVHICTSHFLKYMATLKITRKAEITTVHTQEKIDIVECYAEMIQLAIRIDQHKHGYSSDEVIFWYKTLTRLYIDSKQEERVIDVYKELYTATVAKYGSESEEAKRVYRYFVTLDIVFNDPSVHRVGELEQLIFGIGKEFTDYLCIKNWLWLANTFEQCKHFFEAERLYVSLWQSITINCDREADVDANSIKIDIALEYVKFLRRQGRDRDAISILICLAAEYKEGKELHECTTNGETEQSEAVIKYITRVRDVAEECRAIGLKSIAVSILKKVWNSLSSKGHSKETQRTAILITEVIKEITETTTTVVTTKTTTVTESTEKAVKELFEHFVHQHHHDESDTTLFSASKALISVYIQQQNWREAEETLKKTLHSTWREILIAGSQIKLPQYSTGECLDIAHRLADCYSNQGLFSMAEEIHSQIFAACSTSKLEDNLGTKSNPLTGAKLYEAATNNLVSFYEEHHRHTEAINVHIKVLEKYERELGTKHASTIKTLYLLADSYIALGHEEAYIYYEKIVNVLNEGQEYCHHDAFRAALVLSKHYDARSFWDKLHAICNILWVAITRHHEEHVVEGGHKIDAEAITLIYDRYSYVLDHHVKADFSERYDVAVKYRDIITKTSNDETLVVKTLLALAKICESHKDYHKVSVSAYEDVLKRTTTNTEVTTVTTIETVKRLLSKMYVTMVEESQTTEFESERAIAVTLETYHKHMDEFKTNPDQALIYLKNVVLLYRKLNVTERIYPFLEEAIRHVLAVATVNIELFHVAHEFATLFAETGLTQKGRDLLHKIRKSITHGHKHAHRDGQPDHESQMKKVVFIFLIVFAHGLEQPDEKLSYSKVMTENVLEFLLLEKYSQKVKEGAKLEVILEYGAKLRHFWQIHHRHEFVDDLDEELIKRFKVAFSQYFESNISDEIVVFFYTYLMEELGQDRPSLNFDFEAFLLQIGNELVKNLLDKNESDKANQISLFIFSFAKEKKLYYHAGRVRYGCILAQYLVGIDASHPSEVIHSEGLLKTSLDIMTTVIDAINSLDIAFETLPSEDLVGLVHLLYRQSNYKQLERVLSPLWNMRSDLSAVSDSELPTIAEIGTCLVHAQCAQNQWSAAIETVRELYYNLQRGLGRLHPETLAVSQLFSNVLVTAALGGDTSYASYAMDLHETVLTEICRYSEIIYNGYTRRDIQLLSKTAELHLELLKKLHSRFTDSELEDMSKREKVFHELSAKLSADFTFDGVTGELPWQYALPKTWKFGELEEEWNGIDTLETSKREWVLASRIFY</sequence>
<gene>
    <name evidence="4" type="ORF">TGAM01_v207863</name>
</gene>
<feature type="region of interest" description="Disordered" evidence="2">
    <location>
        <begin position="1"/>
        <end position="82"/>
    </location>
</feature>
<keyword evidence="1" id="KW-0677">Repeat</keyword>
<proteinExistence type="predicted"/>
<dbReference type="Gene3D" id="1.25.40.10">
    <property type="entry name" value="Tetratricopeptide repeat domain"/>
    <property type="match status" value="1"/>
</dbReference>
<evidence type="ECO:0000256" key="1">
    <source>
        <dbReference type="ARBA" id="ARBA00022737"/>
    </source>
</evidence>
<dbReference type="Pfam" id="PF13424">
    <property type="entry name" value="TPR_12"/>
    <property type="match status" value="1"/>
</dbReference>
<dbReference type="InterPro" id="IPR056884">
    <property type="entry name" value="NPHP3-like_N"/>
</dbReference>
<dbReference type="SUPFAM" id="SSF48452">
    <property type="entry name" value="TPR-like"/>
    <property type="match status" value="1"/>
</dbReference>
<keyword evidence="5" id="KW-1185">Reference proteome</keyword>
<organism evidence="4 5">
    <name type="scientific">Trichoderma gamsii</name>
    <dbReference type="NCBI Taxonomy" id="398673"/>
    <lineage>
        <taxon>Eukaryota</taxon>
        <taxon>Fungi</taxon>
        <taxon>Dikarya</taxon>
        <taxon>Ascomycota</taxon>
        <taxon>Pezizomycotina</taxon>
        <taxon>Sordariomycetes</taxon>
        <taxon>Hypocreomycetidae</taxon>
        <taxon>Hypocreales</taxon>
        <taxon>Hypocreaceae</taxon>
        <taxon>Trichoderma</taxon>
    </lineage>
</organism>
<accession>A0A2P4ZGA8</accession>
<protein>
    <recommendedName>
        <fullName evidence="3">Nephrocystin 3-like N-terminal domain-containing protein</fullName>
    </recommendedName>
</protein>
<feature type="compositionally biased region" description="Polar residues" evidence="2">
    <location>
        <begin position="70"/>
        <end position="82"/>
    </location>
</feature>
<comment type="caution">
    <text evidence="4">The sequence shown here is derived from an EMBL/GenBank/DDBJ whole genome shotgun (WGS) entry which is preliminary data.</text>
</comment>
<evidence type="ECO:0000259" key="3">
    <source>
        <dbReference type="Pfam" id="PF24883"/>
    </source>
</evidence>
<dbReference type="EMBL" id="JPDN02000030">
    <property type="protein sequence ID" value="PON23336.1"/>
    <property type="molecule type" value="Genomic_DNA"/>
</dbReference>
<name>A0A2P4ZGA8_9HYPO</name>
<dbReference type="Proteomes" id="UP000054821">
    <property type="component" value="Unassembled WGS sequence"/>
</dbReference>
<dbReference type="InterPro" id="IPR011990">
    <property type="entry name" value="TPR-like_helical_dom_sf"/>
</dbReference>
<reference evidence="4 5" key="1">
    <citation type="journal article" date="2016" name="Genome Announc.">
        <title>Draft Whole-Genome Sequence of Trichoderma gamsii T6085, a Promising Biocontrol Agent of Fusarium Head Blight on Wheat.</title>
        <authorList>
            <person name="Baroncelli R."/>
            <person name="Zapparata A."/>
            <person name="Piaggeschi G."/>
            <person name="Sarrocco S."/>
            <person name="Vannacci G."/>
        </authorList>
    </citation>
    <scope>NUCLEOTIDE SEQUENCE [LARGE SCALE GENOMIC DNA]</scope>
    <source>
        <strain evidence="4 5">T6085</strain>
    </source>
</reference>
<dbReference type="PANTHER" id="PTHR10039">
    <property type="entry name" value="AMELOGENIN"/>
    <property type="match status" value="1"/>
</dbReference>